<keyword evidence="3" id="KW-1185">Reference proteome</keyword>
<proteinExistence type="predicted"/>
<comment type="caution">
    <text evidence="2">The sequence shown here is derived from an EMBL/GenBank/DDBJ whole genome shotgun (WGS) entry which is preliminary data.</text>
</comment>
<dbReference type="Proteomes" id="UP000647416">
    <property type="component" value="Unassembled WGS sequence"/>
</dbReference>
<dbReference type="Gene3D" id="2.60.120.860">
    <property type="match status" value="1"/>
</dbReference>
<dbReference type="Pfam" id="PF22768">
    <property type="entry name" value="SPP1_Dit"/>
    <property type="match status" value="1"/>
</dbReference>
<dbReference type="RefSeq" id="WP_262432607.1">
    <property type="nucleotide sequence ID" value="NZ_JACRTE010000020.1"/>
</dbReference>
<feature type="domain" description="Siphovirus-type tail component C-terminal" evidence="1">
    <location>
        <begin position="177"/>
        <end position="283"/>
    </location>
</feature>
<dbReference type="AlphaFoldDB" id="A0A926FAG2"/>
<sequence length="288" mass="32597">MLITLKNEFGTFEIGGGQHRCAHLTEISGLGISGKEITSVVFPSQAGHTVKKFRDTERVITMSFDFYGEPYTVERLYKILYRPLDIYFNRGDGTRRKISAYMSEECEVENIIFHKWQKIALQFICPSPYFNDEREIIKNIGGYRDNFPNAYEGAEWKISLPAVATERVTRRNILNSGDVIVYPVFTIKNYGENSQSASHTVTVKNHTTGKSITVTAQIYSSTTVIIDVPKRKITRNGTLITDKLSDTSILSEMYLAIGENDIEILTNDANDIISMDIKYTNNYAAVII</sequence>
<organism evidence="2 3">
    <name type="scientific">Qingrenia yutianensis</name>
    <dbReference type="NCBI Taxonomy" id="2763676"/>
    <lineage>
        <taxon>Bacteria</taxon>
        <taxon>Bacillati</taxon>
        <taxon>Bacillota</taxon>
        <taxon>Clostridia</taxon>
        <taxon>Eubacteriales</taxon>
        <taxon>Oscillospiraceae</taxon>
        <taxon>Qingrenia</taxon>
    </lineage>
</organism>
<name>A0A926FAG2_9FIRM</name>
<accession>A0A926FAG2</accession>
<reference evidence="2" key="1">
    <citation type="submission" date="2020-08" db="EMBL/GenBank/DDBJ databases">
        <title>Genome public.</title>
        <authorList>
            <person name="Liu C."/>
            <person name="Sun Q."/>
        </authorList>
    </citation>
    <scope>NUCLEOTIDE SEQUENCE</scope>
    <source>
        <strain evidence="2">NSJ-50</strain>
    </source>
</reference>
<evidence type="ECO:0000313" key="2">
    <source>
        <dbReference type="EMBL" id="MBC8597293.1"/>
    </source>
</evidence>
<evidence type="ECO:0000259" key="1">
    <source>
        <dbReference type="Pfam" id="PF22768"/>
    </source>
</evidence>
<evidence type="ECO:0000313" key="3">
    <source>
        <dbReference type="Proteomes" id="UP000647416"/>
    </source>
</evidence>
<dbReference type="EMBL" id="JACRTE010000020">
    <property type="protein sequence ID" value="MBC8597293.1"/>
    <property type="molecule type" value="Genomic_DNA"/>
</dbReference>
<protein>
    <submittedName>
        <fullName evidence="2">Phage tail family protein</fullName>
    </submittedName>
</protein>
<dbReference type="InterPro" id="IPR054738">
    <property type="entry name" value="Siphovirus-type_tail_C"/>
</dbReference>
<gene>
    <name evidence="2" type="ORF">H8706_10515</name>
</gene>